<reference evidence="2" key="1">
    <citation type="submission" date="2008-06" db="EMBL/GenBank/DDBJ databases">
        <title>Complete sequence of Chlorobaculum parvum NCIB 8327.</title>
        <authorList>
            <consortium name="US DOE Joint Genome Institute"/>
            <person name="Lucas S."/>
            <person name="Copeland A."/>
            <person name="Lapidus A."/>
            <person name="Glavina del Rio T."/>
            <person name="Dalin E."/>
            <person name="Tice H."/>
            <person name="Bruce D."/>
            <person name="Goodwin L."/>
            <person name="Pitluck S."/>
            <person name="Schmutz J."/>
            <person name="Larimer F."/>
            <person name="Land M."/>
            <person name="Hauser L."/>
            <person name="Kyrpides N."/>
            <person name="Mikhailova N."/>
            <person name="Zhao F."/>
            <person name="Li T."/>
            <person name="Liu Z."/>
            <person name="Overmann J."/>
            <person name="Bryant D.A."/>
            <person name="Richardson P."/>
        </authorList>
    </citation>
    <scope>NUCLEOTIDE SEQUENCE [LARGE SCALE GENOMIC DNA]</scope>
    <source>
        <strain evidence="2">NCIB 8327</strain>
    </source>
</reference>
<dbReference type="eggNOG" id="COG3410">
    <property type="taxonomic scope" value="Bacteria"/>
</dbReference>
<dbReference type="KEGG" id="cpc:Cpar_1393"/>
<dbReference type="AlphaFoldDB" id="B3QPE0"/>
<name>B3QPE0_CHLP8</name>
<dbReference type="eggNOG" id="COG2842">
    <property type="taxonomic scope" value="Bacteria"/>
</dbReference>
<dbReference type="Proteomes" id="UP000008811">
    <property type="component" value="Chromosome"/>
</dbReference>
<dbReference type="OrthoDB" id="3193269at2"/>
<feature type="domain" description="Schlafen group 3-like DNA/RNA helicase" evidence="1">
    <location>
        <begin position="235"/>
        <end position="630"/>
    </location>
</feature>
<evidence type="ECO:0000313" key="3">
    <source>
        <dbReference type="Proteomes" id="UP000008811"/>
    </source>
</evidence>
<dbReference type="EMBL" id="CP001099">
    <property type="protein sequence ID" value="ACF11793.1"/>
    <property type="molecule type" value="Genomic_DNA"/>
</dbReference>
<sequence length="660" mass="75383">MNRSWYSASIEVFQHASDEQVIGELVLNSTFADLPTQKIAWIKEISILRKALQGHDGWLHLEFNIPRMGRRIDAVLLIKGIVIAIEFKIDANQYLMTDIDQSYDYALDLKYFHEASHNAIVIPVLLATKAQANPALLFKHPRILGLYEPVRTNEAEFASTLKAIIHQIPETTLDPKLWADAAYRPTPTIIEAARALYAGHGVAEISRNDAGAINLTKTSEQLFRIIDQAREKKEKVICFVTGVPGAGKTLVGLNIATRYSDEQSELYSVFLSGNKPLVDILREALARDTILREKLNHGKKLKKSEAQTRVKAFIQNVHHFRDDCQKNDGQAPVEHVALFDEAQRAWNKEQTSFFMKQKKGVPDFEISEPEYLISCMDRRDDWAVIVCLVGGGQEINTGEAGISAWIEAVREKYPDWHLFISSALTDSEYESGEVLASIQTRKNVHFHNELHLATSMRSFRAESVSRFVKTVLDCEVEEAKALYQQLQERYPIVLTRNLDCAKEWLKAQARGSERYGMVVSSQAQRLKPYAIDVRSPMNHIKWFLDGKEDVRSSYYLEEVATEFHVQGLELDWACVSWDGDFRYGNKGWEHYSFRGNKWQQIKSESRKQYQKNAYRVLLTRARQGMVIFVPEGSGDDPTRSSRFYDSTYKYLKALGVEEIG</sequence>
<evidence type="ECO:0000259" key="1">
    <source>
        <dbReference type="Pfam" id="PF09848"/>
    </source>
</evidence>
<organism evidence="2 3">
    <name type="scientific">Chlorobaculum parvum (strain DSM 263 / NCIMB 8327)</name>
    <name type="common">Chlorobium vibrioforme subsp. thiosulfatophilum</name>
    <dbReference type="NCBI Taxonomy" id="517417"/>
    <lineage>
        <taxon>Bacteria</taxon>
        <taxon>Pseudomonadati</taxon>
        <taxon>Chlorobiota</taxon>
        <taxon>Chlorobiia</taxon>
        <taxon>Chlorobiales</taxon>
        <taxon>Chlorobiaceae</taxon>
        <taxon>Chlorobaculum</taxon>
    </lineage>
</organism>
<proteinExistence type="predicted"/>
<gene>
    <name evidence="2" type="ordered locus">Cpar_1393</name>
</gene>
<dbReference type="InterPro" id="IPR027417">
    <property type="entry name" value="P-loop_NTPase"/>
</dbReference>
<dbReference type="Pfam" id="PF09848">
    <property type="entry name" value="SLFN-g3_helicase"/>
    <property type="match status" value="1"/>
</dbReference>
<evidence type="ECO:0000313" key="2">
    <source>
        <dbReference type="EMBL" id="ACF11793.1"/>
    </source>
</evidence>
<accession>B3QPE0</accession>
<dbReference type="InterPro" id="IPR018647">
    <property type="entry name" value="SLFN_3-like_DNA/RNA_helicase"/>
</dbReference>
<dbReference type="SUPFAM" id="SSF52540">
    <property type="entry name" value="P-loop containing nucleoside triphosphate hydrolases"/>
    <property type="match status" value="1"/>
</dbReference>
<keyword evidence="3" id="KW-1185">Reference proteome</keyword>
<protein>
    <recommendedName>
        <fullName evidence="1">Schlafen group 3-like DNA/RNA helicase domain-containing protein</fullName>
    </recommendedName>
</protein>
<dbReference type="RefSeq" id="WP_012502626.1">
    <property type="nucleotide sequence ID" value="NC_011027.1"/>
</dbReference>
<dbReference type="HOGENOM" id="CLU_031446_0_0_10"/>